<feature type="non-terminal residue" evidence="1">
    <location>
        <position position="198"/>
    </location>
</feature>
<evidence type="ECO:0000313" key="1">
    <source>
        <dbReference type="EMBL" id="TFK17090.1"/>
    </source>
</evidence>
<evidence type="ECO:0000313" key="2">
    <source>
        <dbReference type="Proteomes" id="UP000307440"/>
    </source>
</evidence>
<name>A0A5C3KAK2_COPMA</name>
<sequence length="198" mass="22557">RFRGVLSFGWGTIRRFSNNASEMKRKAARDYEDLLQCIIAVIEGLLDDPHNEVVLKLLYLLCQWHALAKLRIHHKPSLQMLEETTVELASQFRKFKTDTCDKVDTFELPREARARAQRAGAGAGAGAGANKQPSDIVATTASSGFNKNLFNFCTYKYHVLADYPSMIRRYGTTDSYTSEVVSWQASFRQRLHRLTHLQ</sequence>
<protein>
    <submittedName>
        <fullName evidence="1">Uncharacterized protein</fullName>
    </submittedName>
</protein>
<accession>A0A5C3KAK2</accession>
<dbReference type="AlphaFoldDB" id="A0A5C3KAK2"/>
<feature type="non-terminal residue" evidence="1">
    <location>
        <position position="1"/>
    </location>
</feature>
<reference evidence="1 2" key="1">
    <citation type="journal article" date="2019" name="Nat. Ecol. Evol.">
        <title>Megaphylogeny resolves global patterns of mushroom evolution.</title>
        <authorList>
            <person name="Varga T."/>
            <person name="Krizsan K."/>
            <person name="Foldi C."/>
            <person name="Dima B."/>
            <person name="Sanchez-Garcia M."/>
            <person name="Sanchez-Ramirez S."/>
            <person name="Szollosi G.J."/>
            <person name="Szarkandi J.G."/>
            <person name="Papp V."/>
            <person name="Albert L."/>
            <person name="Andreopoulos W."/>
            <person name="Angelini C."/>
            <person name="Antonin V."/>
            <person name="Barry K.W."/>
            <person name="Bougher N.L."/>
            <person name="Buchanan P."/>
            <person name="Buyck B."/>
            <person name="Bense V."/>
            <person name="Catcheside P."/>
            <person name="Chovatia M."/>
            <person name="Cooper J."/>
            <person name="Damon W."/>
            <person name="Desjardin D."/>
            <person name="Finy P."/>
            <person name="Geml J."/>
            <person name="Haridas S."/>
            <person name="Hughes K."/>
            <person name="Justo A."/>
            <person name="Karasinski D."/>
            <person name="Kautmanova I."/>
            <person name="Kiss B."/>
            <person name="Kocsube S."/>
            <person name="Kotiranta H."/>
            <person name="LaButti K.M."/>
            <person name="Lechner B.E."/>
            <person name="Liimatainen K."/>
            <person name="Lipzen A."/>
            <person name="Lukacs Z."/>
            <person name="Mihaltcheva S."/>
            <person name="Morgado L.N."/>
            <person name="Niskanen T."/>
            <person name="Noordeloos M.E."/>
            <person name="Ohm R.A."/>
            <person name="Ortiz-Santana B."/>
            <person name="Ovrebo C."/>
            <person name="Racz N."/>
            <person name="Riley R."/>
            <person name="Savchenko A."/>
            <person name="Shiryaev A."/>
            <person name="Soop K."/>
            <person name="Spirin V."/>
            <person name="Szebenyi C."/>
            <person name="Tomsovsky M."/>
            <person name="Tulloss R.E."/>
            <person name="Uehling J."/>
            <person name="Grigoriev I.V."/>
            <person name="Vagvolgyi C."/>
            <person name="Papp T."/>
            <person name="Martin F.M."/>
            <person name="Miettinen O."/>
            <person name="Hibbett D.S."/>
            <person name="Nagy L.G."/>
        </authorList>
    </citation>
    <scope>NUCLEOTIDE SEQUENCE [LARGE SCALE GENOMIC DNA]</scope>
    <source>
        <strain evidence="1 2">CBS 121175</strain>
    </source>
</reference>
<gene>
    <name evidence="1" type="ORF">FA15DRAFT_551370</name>
</gene>
<keyword evidence="2" id="KW-1185">Reference proteome</keyword>
<dbReference type="Proteomes" id="UP000307440">
    <property type="component" value="Unassembled WGS sequence"/>
</dbReference>
<dbReference type="OrthoDB" id="3269417at2759"/>
<organism evidence="1 2">
    <name type="scientific">Coprinopsis marcescibilis</name>
    <name type="common">Agaric fungus</name>
    <name type="synonym">Psathyrella marcescibilis</name>
    <dbReference type="NCBI Taxonomy" id="230819"/>
    <lineage>
        <taxon>Eukaryota</taxon>
        <taxon>Fungi</taxon>
        <taxon>Dikarya</taxon>
        <taxon>Basidiomycota</taxon>
        <taxon>Agaricomycotina</taxon>
        <taxon>Agaricomycetes</taxon>
        <taxon>Agaricomycetidae</taxon>
        <taxon>Agaricales</taxon>
        <taxon>Agaricineae</taxon>
        <taxon>Psathyrellaceae</taxon>
        <taxon>Coprinopsis</taxon>
    </lineage>
</organism>
<proteinExistence type="predicted"/>
<dbReference type="EMBL" id="ML210570">
    <property type="protein sequence ID" value="TFK17090.1"/>
    <property type="molecule type" value="Genomic_DNA"/>
</dbReference>
<dbReference type="STRING" id="230819.A0A5C3KAK2"/>